<dbReference type="PANTHER" id="PTHR18964">
    <property type="entry name" value="ROK (REPRESSOR, ORF, KINASE) FAMILY"/>
    <property type="match status" value="1"/>
</dbReference>
<dbReference type="GO" id="GO:0047700">
    <property type="term" value="F:beta-glucoside kinase activity"/>
    <property type="evidence" value="ECO:0007669"/>
    <property type="project" value="UniProtKB-EC"/>
</dbReference>
<keyword evidence="2" id="KW-0808">Transferase</keyword>
<keyword evidence="3" id="KW-1185">Reference proteome</keyword>
<dbReference type="Gene3D" id="3.30.420.40">
    <property type="match status" value="2"/>
</dbReference>
<evidence type="ECO:0000256" key="1">
    <source>
        <dbReference type="ARBA" id="ARBA00006479"/>
    </source>
</evidence>
<dbReference type="STRING" id="1348624.GCA_001591545_01339"/>
<dbReference type="InterPro" id="IPR043129">
    <property type="entry name" value="ATPase_NBD"/>
</dbReference>
<comment type="similarity">
    <text evidence="1">Belongs to the ROK (NagC/XylR) family.</text>
</comment>
<dbReference type="Pfam" id="PF00480">
    <property type="entry name" value="ROK"/>
    <property type="match status" value="1"/>
</dbReference>
<dbReference type="AlphaFoldDB" id="A0A2X4W842"/>
<dbReference type="SUPFAM" id="SSF53067">
    <property type="entry name" value="Actin-like ATPase domain"/>
    <property type="match status" value="1"/>
</dbReference>
<name>A0A2X4W842_LEDLE</name>
<dbReference type="InterPro" id="IPR000600">
    <property type="entry name" value="ROK"/>
</dbReference>
<gene>
    <name evidence="2" type="primary">bglK_3</name>
    <name evidence="2" type="ORF">NCTC4824_02287</name>
</gene>
<dbReference type="Proteomes" id="UP000249134">
    <property type="component" value="Chromosome 1"/>
</dbReference>
<dbReference type="EC" id="2.7.1.85" evidence="2"/>
<dbReference type="PANTHER" id="PTHR18964:SF149">
    <property type="entry name" value="BIFUNCTIONAL UDP-N-ACETYLGLUCOSAMINE 2-EPIMERASE_N-ACETYLMANNOSAMINE KINASE"/>
    <property type="match status" value="1"/>
</dbReference>
<evidence type="ECO:0000313" key="3">
    <source>
        <dbReference type="Proteomes" id="UP000249134"/>
    </source>
</evidence>
<dbReference type="KEGG" id="blen:NCTC4824_02287"/>
<protein>
    <submittedName>
        <fullName evidence="2">ROK family protein</fullName>
        <ecNumber evidence="2">2.7.1.85</ecNumber>
    </submittedName>
</protein>
<accession>A0A2X4W842</accession>
<proteinExistence type="inferred from homology"/>
<reference evidence="2 3" key="1">
    <citation type="submission" date="2018-06" db="EMBL/GenBank/DDBJ databases">
        <authorList>
            <consortium name="Pathogen Informatics"/>
            <person name="Doyle S."/>
        </authorList>
    </citation>
    <scope>NUCLEOTIDE SEQUENCE [LARGE SCALE GENOMIC DNA]</scope>
    <source>
        <strain evidence="2 3">NCTC4824</strain>
    </source>
</reference>
<organism evidence="2 3">
    <name type="scientific">Lederbergia lenta</name>
    <name type="common">Bacillus lentus</name>
    <dbReference type="NCBI Taxonomy" id="1467"/>
    <lineage>
        <taxon>Bacteria</taxon>
        <taxon>Bacillati</taxon>
        <taxon>Bacillota</taxon>
        <taxon>Bacilli</taxon>
        <taxon>Bacillales</taxon>
        <taxon>Bacillaceae</taxon>
        <taxon>Lederbergia</taxon>
    </lineage>
</organism>
<sequence>MFKRYYLCLDVGGTEIKVNILNKQKQPFYTENICYESKARLDQHSILQHFKTIITEHLQIMNENGAQLLGIGVAFPGPFDYENGISLMRGIRKYDAIYQVNLKECIRQWIIKLGFQTTTPIIFENDATSFAKGEYYYGVAKGQNKAMFITLGTGCGSTFMEDQRIVKNKYGLNEAGMVYDTPFLGGTMDECLSAKGLMEIAKANNVTNVDGYHLFVAAENRDVRAQRVFSQFGTQIAQGLRPFMLSFAPDILVFGGQISQSLKWMINSMQEQLTKSGIIPPHICASRNTSLATLTGLVQTLEKIQEC</sequence>
<dbReference type="EMBL" id="LS483476">
    <property type="protein sequence ID" value="SQI58909.1"/>
    <property type="molecule type" value="Genomic_DNA"/>
</dbReference>
<evidence type="ECO:0000313" key="2">
    <source>
        <dbReference type="EMBL" id="SQI58909.1"/>
    </source>
</evidence>